<dbReference type="SMART" id="SM00028">
    <property type="entry name" value="TPR"/>
    <property type="match status" value="8"/>
</dbReference>
<dbReference type="FunFam" id="1.10.260.100:FF:000002">
    <property type="entry name" value="Stress-induced-phosphoprotein 1 (Hsp70/Hsp90-organizing)"/>
    <property type="match status" value="1"/>
</dbReference>
<dbReference type="Pfam" id="PF13424">
    <property type="entry name" value="TPR_12"/>
    <property type="match status" value="1"/>
</dbReference>
<feature type="repeat" description="TPR" evidence="7">
    <location>
        <begin position="2"/>
        <end position="35"/>
    </location>
</feature>
<dbReference type="Pfam" id="PF00515">
    <property type="entry name" value="TPR_1"/>
    <property type="match status" value="1"/>
</dbReference>
<dbReference type="InterPro" id="IPR019734">
    <property type="entry name" value="TPR_rpt"/>
</dbReference>
<dbReference type="InterPro" id="IPR011990">
    <property type="entry name" value="TPR-like_helical_dom_sf"/>
</dbReference>
<dbReference type="PANTHER" id="PTHR22904">
    <property type="entry name" value="TPR REPEAT CONTAINING PROTEIN"/>
    <property type="match status" value="1"/>
</dbReference>
<dbReference type="PROSITE" id="PS50293">
    <property type="entry name" value="TPR_REGION"/>
    <property type="match status" value="1"/>
</dbReference>
<dbReference type="GO" id="GO:0051879">
    <property type="term" value="F:Hsp90 protein binding"/>
    <property type="evidence" value="ECO:0007669"/>
    <property type="project" value="TreeGrafter"/>
</dbReference>
<evidence type="ECO:0000256" key="4">
    <source>
        <dbReference type="ARBA" id="ARBA00024190"/>
    </source>
</evidence>
<protein>
    <recommendedName>
        <fullName evidence="5">Stress-induced-phosphoprotein 1</fullName>
    </recommendedName>
</protein>
<dbReference type="Pfam" id="PF13414">
    <property type="entry name" value="TPR_11"/>
    <property type="match status" value="2"/>
</dbReference>
<evidence type="ECO:0000256" key="6">
    <source>
        <dbReference type="ARBA" id="ARBA00045590"/>
    </source>
</evidence>
<dbReference type="Pfam" id="PF17830">
    <property type="entry name" value="STI1-HOP_DP"/>
    <property type="match status" value="2"/>
</dbReference>
<dbReference type="PANTHER" id="PTHR22904:SF523">
    <property type="entry name" value="STRESS-INDUCED-PHOSPHOPROTEIN 1"/>
    <property type="match status" value="1"/>
</dbReference>
<proteinExistence type="predicted"/>
<dbReference type="PROSITE" id="PS50005">
    <property type="entry name" value="TPR"/>
    <property type="match status" value="6"/>
</dbReference>
<feature type="repeat" description="TPR" evidence="7">
    <location>
        <begin position="36"/>
        <end position="69"/>
    </location>
</feature>
<evidence type="ECO:0000259" key="9">
    <source>
        <dbReference type="SMART" id="SM00727"/>
    </source>
</evidence>
<dbReference type="Gene3D" id="1.10.260.100">
    <property type="match status" value="2"/>
</dbReference>
<name>A0A3B3BQE9_ORYME</name>
<evidence type="ECO:0000313" key="11">
    <source>
        <dbReference type="Proteomes" id="UP000261560"/>
    </source>
</evidence>
<keyword evidence="2" id="KW-0677">Repeat</keyword>
<dbReference type="SMART" id="SM00727">
    <property type="entry name" value="STI1"/>
    <property type="match status" value="2"/>
</dbReference>
<feature type="compositionally biased region" description="Pro residues" evidence="8">
    <location>
        <begin position="196"/>
        <end position="209"/>
    </location>
</feature>
<feature type="region of interest" description="Disordered" evidence="8">
    <location>
        <begin position="187"/>
        <end position="216"/>
    </location>
</feature>
<comment type="function">
    <text evidence="6">Acts as a co-chaperone for HSP90AA1. Mediates the association of the molecular chaperones HSPA8/HSC70 and HSP90.</text>
</comment>
<dbReference type="SUPFAM" id="SSF48452">
    <property type="entry name" value="TPR-like"/>
    <property type="match status" value="3"/>
</dbReference>
<dbReference type="InterPro" id="IPR041243">
    <property type="entry name" value="STI1/HOP_DP"/>
</dbReference>
<evidence type="ECO:0000256" key="5">
    <source>
        <dbReference type="ARBA" id="ARBA00026193"/>
    </source>
</evidence>
<feature type="domain" description="STI1" evidence="9">
    <location>
        <begin position="488"/>
        <end position="527"/>
    </location>
</feature>
<dbReference type="FunFam" id="1.25.40.10:FF:000010">
    <property type="entry name" value="Stress-induced phosphoprotein 1"/>
    <property type="match status" value="1"/>
</dbReference>
<sequence length="539" mass="61749">MQQTLKEQGNKALSAGNIDEAVRCYTEALALDPSNHVLYSNRSAAYAKKGNYENALQDACQTIKIKPDWGKGYSRKAAALEFLGRLEDAKTTYQEGLRHEPSNQQLKEGLQNIEARLAEKLMMNPFAMPNLYQKLENDPRTRELLSDPSYRELLEQLKNKPSELGTKLQDPRVMTTLSVLLGLNLSEMEEEEERSPPPPPKPKETPPPPPKEEDLPENKRMALKEKELGNNAYKNKDFESALKHYEEAIKHDPTNMTYLSNQAAVYFEKGDFEKCRELCEKAIDVGRENREDYRQIAKALARIGNSYFKQEKYKEAIQFFNKSLTEHRTPDVLKKCQQAEKILKEQEKLAYINPDLALEEKNKGNDAFQKGDYPLAMKHYTEAIKRNPNDAKLYSNRAACYTKLLEFQLFYTSITWFTLETVFVKGYTRKGAALEAMKDYSKAMDAYQKALEMDSTSKEATEGVQRCMVSQAMRNDSPEEVKKRAMADPEVQQIMSDPAMRMILEQMQKDPQALSDHLKNPVIAQKIQKLIDVGLIAIR</sequence>
<dbReference type="Ensembl" id="ENSOMET00000004266.1">
    <property type="protein sequence ID" value="ENSOMEP00000007352.1"/>
    <property type="gene ID" value="ENSOMEG00000008482.1"/>
</dbReference>
<dbReference type="GO" id="GO:0120293">
    <property type="term" value="C:dynein axonemal particle"/>
    <property type="evidence" value="ECO:0007669"/>
    <property type="project" value="UniProtKB-SubCell"/>
</dbReference>
<keyword evidence="1" id="KW-0963">Cytoplasm</keyword>
<evidence type="ECO:0000256" key="3">
    <source>
        <dbReference type="ARBA" id="ARBA00022803"/>
    </source>
</evidence>
<comment type="subcellular location">
    <subcellularLocation>
        <location evidence="4">Dynein axonemal particle</location>
    </subcellularLocation>
</comment>
<evidence type="ECO:0000256" key="2">
    <source>
        <dbReference type="ARBA" id="ARBA00022737"/>
    </source>
</evidence>
<evidence type="ECO:0000313" key="10">
    <source>
        <dbReference type="Ensembl" id="ENSOMEP00000007352.1"/>
    </source>
</evidence>
<feature type="domain" description="STI1" evidence="9">
    <location>
        <begin position="128"/>
        <end position="167"/>
    </location>
</feature>
<feature type="repeat" description="TPR" evidence="7">
    <location>
        <begin position="297"/>
        <end position="330"/>
    </location>
</feature>
<dbReference type="FunFam" id="1.10.260.100:FF:000004">
    <property type="entry name" value="Putative stress-induced-phosphoprotein 1"/>
    <property type="match status" value="1"/>
</dbReference>
<dbReference type="Proteomes" id="UP000261560">
    <property type="component" value="Unplaced"/>
</dbReference>
<organism evidence="10 11">
    <name type="scientific">Oryzias melastigma</name>
    <name type="common">Marine medaka</name>
    <dbReference type="NCBI Taxonomy" id="30732"/>
    <lineage>
        <taxon>Eukaryota</taxon>
        <taxon>Metazoa</taxon>
        <taxon>Chordata</taxon>
        <taxon>Craniata</taxon>
        <taxon>Vertebrata</taxon>
        <taxon>Euteleostomi</taxon>
        <taxon>Actinopterygii</taxon>
        <taxon>Neopterygii</taxon>
        <taxon>Teleostei</taxon>
        <taxon>Neoteleostei</taxon>
        <taxon>Acanthomorphata</taxon>
        <taxon>Ovalentaria</taxon>
        <taxon>Atherinomorphae</taxon>
        <taxon>Beloniformes</taxon>
        <taxon>Adrianichthyidae</taxon>
        <taxon>Oryziinae</taxon>
        <taxon>Oryzias</taxon>
    </lineage>
</organism>
<dbReference type="Pfam" id="PF07719">
    <property type="entry name" value="TPR_2"/>
    <property type="match status" value="1"/>
</dbReference>
<dbReference type="GeneTree" id="ENSGT00940000154911"/>
<feature type="repeat" description="TPR" evidence="7">
    <location>
        <begin position="424"/>
        <end position="457"/>
    </location>
</feature>
<dbReference type="AlphaFoldDB" id="A0A3B3BQE9"/>
<dbReference type="InterPro" id="IPR013105">
    <property type="entry name" value="TPR_2"/>
</dbReference>
<dbReference type="InterPro" id="IPR006636">
    <property type="entry name" value="STI1_HS-bd"/>
</dbReference>
<evidence type="ECO:0000256" key="7">
    <source>
        <dbReference type="PROSITE-ProRule" id="PRU00339"/>
    </source>
</evidence>
<dbReference type="FunFam" id="1.25.40.10:FF:000020">
    <property type="entry name" value="Stress-induced phosphoprotein 1"/>
    <property type="match status" value="1"/>
</dbReference>
<feature type="repeat" description="TPR" evidence="7">
    <location>
        <begin position="222"/>
        <end position="255"/>
    </location>
</feature>
<reference evidence="10" key="1">
    <citation type="submission" date="2025-08" db="UniProtKB">
        <authorList>
            <consortium name="Ensembl"/>
        </authorList>
    </citation>
    <scope>IDENTIFICATION</scope>
</reference>
<keyword evidence="3 7" id="KW-0802">TPR repeat</keyword>
<evidence type="ECO:0000256" key="8">
    <source>
        <dbReference type="SAM" id="MobiDB-lite"/>
    </source>
</evidence>
<keyword evidence="11" id="KW-1185">Reference proteome</keyword>
<evidence type="ECO:0000256" key="1">
    <source>
        <dbReference type="ARBA" id="ARBA00022490"/>
    </source>
</evidence>
<dbReference type="Gene3D" id="1.25.40.10">
    <property type="entry name" value="Tetratricopeptide repeat domain"/>
    <property type="match status" value="3"/>
</dbReference>
<reference evidence="10" key="2">
    <citation type="submission" date="2025-09" db="UniProtKB">
        <authorList>
            <consortium name="Ensembl"/>
        </authorList>
    </citation>
    <scope>IDENTIFICATION</scope>
</reference>
<feature type="repeat" description="TPR" evidence="7">
    <location>
        <begin position="357"/>
        <end position="390"/>
    </location>
</feature>
<accession>A0A3B3BQE9</accession>
<dbReference type="FunFam" id="1.25.40.10:FF:000027">
    <property type="entry name" value="stress-induced-phosphoprotein 1 isoform X1"/>
    <property type="match status" value="1"/>
</dbReference>